<feature type="region of interest" description="Disordered" evidence="4">
    <location>
        <begin position="73"/>
        <end position="95"/>
    </location>
</feature>
<evidence type="ECO:0000313" key="5">
    <source>
        <dbReference type="EMBL" id="ASS91120.1"/>
    </source>
</evidence>
<dbReference type="InterPro" id="IPR012347">
    <property type="entry name" value="Ferritin-like"/>
</dbReference>
<comment type="similarity">
    <text evidence="3">Belongs to the CotF family.</text>
</comment>
<keyword evidence="6" id="KW-0946">Virion</keyword>
<evidence type="ECO:0000256" key="4">
    <source>
        <dbReference type="SAM" id="MobiDB-lite"/>
    </source>
</evidence>
<name>A0A161ZPM5_9BACI</name>
<dbReference type="PANTHER" id="PTHR39183">
    <property type="entry name" value="SPORE COAT PROTEIN F-LIKE PROTEIN YHCQ"/>
    <property type="match status" value="1"/>
</dbReference>
<gene>
    <name evidence="5" type="ORF">AP3564_13605</name>
    <name evidence="6" type="ORF">AZI98_17435</name>
</gene>
<dbReference type="Proteomes" id="UP000214606">
    <property type="component" value="Chromosome"/>
</dbReference>
<accession>A0A161ZPM5</accession>
<evidence type="ECO:0000256" key="2">
    <source>
        <dbReference type="ARBA" id="ARBA00024325"/>
    </source>
</evidence>
<dbReference type="RefSeq" id="WP_063389527.1">
    <property type="nucleotide sequence ID" value="NZ_CP017703.1"/>
</dbReference>
<dbReference type="GO" id="GO:0030435">
    <property type="term" value="P:sporulation resulting in formation of a cellular spore"/>
    <property type="evidence" value="ECO:0007669"/>
    <property type="project" value="UniProtKB-KW"/>
</dbReference>
<evidence type="ECO:0000313" key="8">
    <source>
        <dbReference type="Proteomes" id="UP000214606"/>
    </source>
</evidence>
<dbReference type="Pfam" id="PF07875">
    <property type="entry name" value="Coat_F"/>
    <property type="match status" value="1"/>
</dbReference>
<evidence type="ECO:0000256" key="3">
    <source>
        <dbReference type="ARBA" id="ARBA00024344"/>
    </source>
</evidence>
<keyword evidence="1" id="KW-0749">Sporulation</keyword>
<dbReference type="EMBL" id="CP017703">
    <property type="protein sequence ID" value="ASS91120.1"/>
    <property type="molecule type" value="Genomic_DNA"/>
</dbReference>
<dbReference type="Gene3D" id="1.20.1260.10">
    <property type="match status" value="1"/>
</dbReference>
<dbReference type="AlphaFoldDB" id="A0A161ZPM5"/>
<evidence type="ECO:0000313" key="6">
    <source>
        <dbReference type="EMBL" id="KZN94777.1"/>
    </source>
</evidence>
<dbReference type="EMBL" id="LWBR01000075">
    <property type="protein sequence ID" value="KZN94777.1"/>
    <property type="molecule type" value="Genomic_DNA"/>
</dbReference>
<comment type="subcellular location">
    <subcellularLocation>
        <location evidence="2">Spore coat</location>
    </subcellularLocation>
</comment>
<dbReference type="OrthoDB" id="2374504at2"/>
<dbReference type="PANTHER" id="PTHR39183:SF1">
    <property type="entry name" value="SPORE COAT PROTEIN F-LIKE PROTEIN YHCQ"/>
    <property type="match status" value="1"/>
</dbReference>
<accession>A0A164BUK0</accession>
<sequence length="188" mass="21094">MNQLGAHELMEVHEVLTNTIDGINQFQLYQPHCKDPELQNILQNQIIFMTNEYNSIVQIVRNKSSQQNFSTYRPLKNASPSFGTSGGTPEAPNSSINEMNDHDVASGMLGCLKASAALRMHAALECSDPELRNVVLQGAKNCAEQAYEVWQYMNQKGYYQVPVFQQNTAQAIINHYQPAGNQMNNQQT</sequence>
<evidence type="ECO:0000313" key="7">
    <source>
        <dbReference type="Proteomes" id="UP000076476"/>
    </source>
</evidence>
<dbReference type="STRING" id="33936.AZI98_17435"/>
<keyword evidence="7" id="KW-1185">Reference proteome</keyword>
<organism evidence="6 7">
    <name type="scientific">Aeribacillus pallidus</name>
    <dbReference type="NCBI Taxonomy" id="33936"/>
    <lineage>
        <taxon>Bacteria</taxon>
        <taxon>Bacillati</taxon>
        <taxon>Bacillota</taxon>
        <taxon>Bacilli</taxon>
        <taxon>Bacillales</taxon>
        <taxon>Bacillaceae</taxon>
        <taxon>Aeribacillus</taxon>
    </lineage>
</organism>
<dbReference type="KEGG" id="apak:AP3564_13605"/>
<protein>
    <submittedName>
        <fullName evidence="6">Coat protein F</fullName>
    </submittedName>
</protein>
<reference evidence="6 7" key="1">
    <citation type="submission" date="2016-04" db="EMBL/GenBank/DDBJ databases">
        <title>Draft genome sequence of Aeribacillus pallidus 8m3 from petroleum reservoir.</title>
        <authorList>
            <person name="Poltaraus A.B."/>
            <person name="Nazina T.N."/>
            <person name="Tourova T.P."/>
            <person name="Malakho S.M."/>
            <person name="Korshunova A.V."/>
            <person name="Sokolova D.S."/>
        </authorList>
    </citation>
    <scope>NUCLEOTIDE SEQUENCE [LARGE SCALE GENOMIC DNA]</scope>
    <source>
        <strain evidence="6 7">8m3</strain>
    </source>
</reference>
<proteinExistence type="inferred from homology"/>
<dbReference type="Proteomes" id="UP000076476">
    <property type="component" value="Unassembled WGS sequence"/>
</dbReference>
<dbReference type="InterPro" id="IPR012851">
    <property type="entry name" value="Spore_coat_CotF-like"/>
</dbReference>
<keyword evidence="6" id="KW-0167">Capsid protein</keyword>
<reference evidence="5 8" key="2">
    <citation type="submission" date="2016-10" db="EMBL/GenBank/DDBJ databases">
        <title>The whole genome sequencing and assembly of Aeribacillus pallidus KCTC3564 strain.</title>
        <authorList>
            <person name="Lee Y.-J."/>
            <person name="Park M.-K."/>
            <person name="Yi H."/>
            <person name="Bahn Y.-S."/>
            <person name="Kim J.F."/>
            <person name="Lee D.-W."/>
        </authorList>
    </citation>
    <scope>NUCLEOTIDE SEQUENCE [LARGE SCALE GENOMIC DNA]</scope>
    <source>
        <strain evidence="5 8">KCTC3564</strain>
    </source>
</reference>
<evidence type="ECO:0000256" key="1">
    <source>
        <dbReference type="ARBA" id="ARBA00022969"/>
    </source>
</evidence>